<dbReference type="Pfam" id="PF25876">
    <property type="entry name" value="HH_MFP_RND"/>
    <property type="match status" value="1"/>
</dbReference>
<reference evidence="2 3" key="1">
    <citation type="submission" date="2016-03" db="EMBL/GenBank/DDBJ databases">
        <title>Deep-sea bacteria in the southern Pacific.</title>
        <authorList>
            <person name="Tang K."/>
        </authorList>
    </citation>
    <scope>NUCLEOTIDE SEQUENCE [LARGE SCALE GENOMIC DNA]</scope>
    <source>
        <strain evidence="2 3">JLT2016</strain>
    </source>
</reference>
<name>A0A1U7D0H0_9RHOB</name>
<dbReference type="EMBL" id="CP014796">
    <property type="protein sequence ID" value="APX21608.1"/>
    <property type="molecule type" value="Genomic_DNA"/>
</dbReference>
<dbReference type="STRING" id="1229727.Ga0080559_TMP812"/>
<proteinExistence type="predicted"/>
<dbReference type="InterPro" id="IPR058624">
    <property type="entry name" value="MdtA-like_HH"/>
</dbReference>
<gene>
    <name evidence="2" type="ORF">Ga0080559_TMP812</name>
</gene>
<dbReference type="GO" id="GO:0005886">
    <property type="term" value="C:plasma membrane"/>
    <property type="evidence" value="ECO:0007669"/>
    <property type="project" value="TreeGrafter"/>
</dbReference>
<evidence type="ECO:0000259" key="1">
    <source>
        <dbReference type="Pfam" id="PF25876"/>
    </source>
</evidence>
<keyword evidence="3" id="KW-1185">Reference proteome</keyword>
<protein>
    <submittedName>
        <fullName evidence="2">RND efflux system, membrane fusion protein CmeA</fullName>
    </submittedName>
</protein>
<dbReference type="PANTHER" id="PTHR30158">
    <property type="entry name" value="ACRA/E-RELATED COMPONENT OF DRUG EFFLUX TRANSPORTER"/>
    <property type="match status" value="1"/>
</dbReference>
<dbReference type="SUPFAM" id="SSF111369">
    <property type="entry name" value="HlyD-like secretion proteins"/>
    <property type="match status" value="1"/>
</dbReference>
<dbReference type="Gene3D" id="1.10.287.470">
    <property type="entry name" value="Helix hairpin bin"/>
    <property type="match status" value="1"/>
</dbReference>
<feature type="domain" description="Multidrug resistance protein MdtA-like alpha-helical hairpin" evidence="1">
    <location>
        <begin position="14"/>
        <end position="72"/>
    </location>
</feature>
<sequence>MLFRIEDQTYRAEVTSASAEVDLAQASVDTAQETVDRYQRLLGTGVTQEELASARVSLKQAQADLSGARAAL</sequence>
<organism evidence="2 3">
    <name type="scientific">Salipiger profundus</name>
    <dbReference type="NCBI Taxonomy" id="1229727"/>
    <lineage>
        <taxon>Bacteria</taxon>
        <taxon>Pseudomonadati</taxon>
        <taxon>Pseudomonadota</taxon>
        <taxon>Alphaproteobacteria</taxon>
        <taxon>Rhodobacterales</taxon>
        <taxon>Roseobacteraceae</taxon>
        <taxon>Salipiger</taxon>
    </lineage>
</organism>
<evidence type="ECO:0000313" key="2">
    <source>
        <dbReference type="EMBL" id="APX21608.1"/>
    </source>
</evidence>
<accession>A0A1U7D0H0</accession>
<evidence type="ECO:0000313" key="3">
    <source>
        <dbReference type="Proteomes" id="UP000186559"/>
    </source>
</evidence>
<dbReference type="RefSeq" id="WP_017469508.1">
    <property type="nucleotide sequence ID" value="NZ_BMEW01000002.1"/>
</dbReference>
<dbReference type="Proteomes" id="UP000186559">
    <property type="component" value="Chromosome"/>
</dbReference>
<dbReference type="GO" id="GO:0015562">
    <property type="term" value="F:efflux transmembrane transporter activity"/>
    <property type="evidence" value="ECO:0007669"/>
    <property type="project" value="InterPro"/>
</dbReference>
<dbReference type="AlphaFoldDB" id="A0A1U7D0H0"/>
<dbReference type="GO" id="GO:0046677">
    <property type="term" value="P:response to antibiotic"/>
    <property type="evidence" value="ECO:0007669"/>
    <property type="project" value="TreeGrafter"/>
</dbReference>
<dbReference type="KEGG" id="tpro:Ga0080559_TMP812"/>